<evidence type="ECO:0000256" key="1">
    <source>
        <dbReference type="SAM" id="MobiDB-lite"/>
    </source>
</evidence>
<feature type="compositionally biased region" description="Polar residues" evidence="1">
    <location>
        <begin position="148"/>
        <end position="158"/>
    </location>
</feature>
<evidence type="ECO:0000313" key="3">
    <source>
        <dbReference type="Proteomes" id="UP000663824"/>
    </source>
</evidence>
<sequence length="618" mass="72149">MSATKDNEVLNNDEDHWWSQISMSQLFTPQDPLPAPKPPDEQEQKLSTKQRKKKSRGNRAEQHFRRRLNRRNLDDASKASLIQARMKRQEQNVNKNNIETNQMEDDLQVTKSRGNRAEQHFRRRLNRRNLDEASKASLIQARMKRQEQNVNKNNIETNQMEDDLQVTEVPLNDIGHDGNSKKRKRDTSTNIQNHLSQSFSPLSISQGCRKKTKNHIRSEAIPLKTVQEKNDQSKASTKSFMSTYLPQYLTVSDRKFKEILSKSIHDGHKIYEWLDTDEKLKLTRQLAHSVNLIYYLKLQQQLWQDYYDLGIKDGVWTPRISKTKAKEHNTCLSYDGVWAPRISKVKAKEHNTCLSYGRSEKFVEQRQKTIQHQLNRTENELQQHLHHLAEWTDKAKPSIDSIFLSTAIERMVKNAQHRLNVEFQHKRIMLKLDVDDHHLITSVYDLEPTEEQIELIKIYWQTIADEQKALEEMEVLRKRASLKRLPKSLDNLVDQSADNIQTMLSRSILNKDRRASMASRCSKTITQYKGDLMEIAITIAYDTARGHAQLAFDTKNKLRLLDRNASQSTMELIIKAMEIRAENMKKRAQELLQYKLMSFFELAPVVINDEANVSTGAI</sequence>
<protein>
    <submittedName>
        <fullName evidence="2">Uncharacterized protein</fullName>
    </submittedName>
</protein>
<name>A0A816YF72_9BILA</name>
<dbReference type="EMBL" id="CAJNRE010017952">
    <property type="protein sequence ID" value="CAF2158552.1"/>
    <property type="molecule type" value="Genomic_DNA"/>
</dbReference>
<feature type="region of interest" description="Disordered" evidence="1">
    <location>
        <begin position="1"/>
        <end position="77"/>
    </location>
</feature>
<evidence type="ECO:0000313" key="2">
    <source>
        <dbReference type="EMBL" id="CAF2158552.1"/>
    </source>
</evidence>
<dbReference type="AlphaFoldDB" id="A0A816YF72"/>
<reference evidence="2" key="1">
    <citation type="submission" date="2021-02" db="EMBL/GenBank/DDBJ databases">
        <authorList>
            <person name="Nowell W R."/>
        </authorList>
    </citation>
    <scope>NUCLEOTIDE SEQUENCE</scope>
</reference>
<feature type="compositionally biased region" description="Polar residues" evidence="1">
    <location>
        <begin position="19"/>
        <end position="28"/>
    </location>
</feature>
<feature type="compositionally biased region" description="Basic and acidic residues" evidence="1">
    <location>
        <begin position="1"/>
        <end position="17"/>
    </location>
</feature>
<proteinExistence type="predicted"/>
<feature type="region of interest" description="Disordered" evidence="1">
    <location>
        <begin position="113"/>
        <end position="196"/>
    </location>
</feature>
<comment type="caution">
    <text evidence="2">The sequence shown here is derived from an EMBL/GenBank/DDBJ whole genome shotgun (WGS) entry which is preliminary data.</text>
</comment>
<feature type="compositionally biased region" description="Basic residues" evidence="1">
    <location>
        <begin position="48"/>
        <end position="57"/>
    </location>
</feature>
<dbReference type="Proteomes" id="UP000663824">
    <property type="component" value="Unassembled WGS sequence"/>
</dbReference>
<gene>
    <name evidence="2" type="ORF">MBJ925_LOCUS32749</name>
</gene>
<accession>A0A816YF72</accession>
<organism evidence="2 3">
    <name type="scientific">Rotaria magnacalcarata</name>
    <dbReference type="NCBI Taxonomy" id="392030"/>
    <lineage>
        <taxon>Eukaryota</taxon>
        <taxon>Metazoa</taxon>
        <taxon>Spiralia</taxon>
        <taxon>Gnathifera</taxon>
        <taxon>Rotifera</taxon>
        <taxon>Eurotatoria</taxon>
        <taxon>Bdelloidea</taxon>
        <taxon>Philodinida</taxon>
        <taxon>Philodinidae</taxon>
        <taxon>Rotaria</taxon>
    </lineage>
</organism>